<gene>
    <name evidence="2" type="ORF">GCM10022402_27700</name>
</gene>
<dbReference type="SUPFAM" id="SSF47413">
    <property type="entry name" value="lambda repressor-like DNA-binding domains"/>
    <property type="match status" value="1"/>
</dbReference>
<name>A0ABP7FUV9_9ACTN</name>
<reference evidence="3" key="1">
    <citation type="journal article" date="2019" name="Int. J. Syst. Evol. Microbiol.">
        <title>The Global Catalogue of Microorganisms (GCM) 10K type strain sequencing project: providing services to taxonomists for standard genome sequencing and annotation.</title>
        <authorList>
            <consortium name="The Broad Institute Genomics Platform"/>
            <consortium name="The Broad Institute Genome Sequencing Center for Infectious Disease"/>
            <person name="Wu L."/>
            <person name="Ma J."/>
        </authorList>
    </citation>
    <scope>NUCLEOTIDE SEQUENCE [LARGE SCALE GENOMIC DNA]</scope>
    <source>
        <strain evidence="3">JCM 17137</strain>
    </source>
</reference>
<keyword evidence="3" id="KW-1185">Reference proteome</keyword>
<proteinExistence type="predicted"/>
<dbReference type="Gene3D" id="1.10.260.40">
    <property type="entry name" value="lambda repressor-like DNA-binding domains"/>
    <property type="match status" value="1"/>
</dbReference>
<evidence type="ECO:0000313" key="3">
    <source>
        <dbReference type="Proteomes" id="UP001500908"/>
    </source>
</evidence>
<comment type="caution">
    <text evidence="2">The sequence shown here is derived from an EMBL/GenBank/DDBJ whole genome shotgun (WGS) entry which is preliminary data.</text>
</comment>
<accession>A0ABP7FUV9</accession>
<dbReference type="InterPro" id="IPR001387">
    <property type="entry name" value="Cro/C1-type_HTH"/>
</dbReference>
<evidence type="ECO:0000259" key="1">
    <source>
        <dbReference type="SMART" id="SM00530"/>
    </source>
</evidence>
<dbReference type="RefSeq" id="WP_344971717.1">
    <property type="nucleotide sequence ID" value="NZ_BAABDD010000011.1"/>
</dbReference>
<dbReference type="InterPro" id="IPR043917">
    <property type="entry name" value="DUF5753"/>
</dbReference>
<organism evidence="2 3">
    <name type="scientific">Salinactinospora qingdaonensis</name>
    <dbReference type="NCBI Taxonomy" id="702744"/>
    <lineage>
        <taxon>Bacteria</taxon>
        <taxon>Bacillati</taxon>
        <taxon>Actinomycetota</taxon>
        <taxon>Actinomycetes</taxon>
        <taxon>Streptosporangiales</taxon>
        <taxon>Nocardiopsidaceae</taxon>
        <taxon>Salinactinospora</taxon>
    </lineage>
</organism>
<dbReference type="EMBL" id="BAABDD010000011">
    <property type="protein sequence ID" value="GAA3746657.1"/>
    <property type="molecule type" value="Genomic_DNA"/>
</dbReference>
<dbReference type="CDD" id="cd00093">
    <property type="entry name" value="HTH_XRE"/>
    <property type="match status" value="1"/>
</dbReference>
<dbReference type="Proteomes" id="UP001500908">
    <property type="component" value="Unassembled WGS sequence"/>
</dbReference>
<feature type="domain" description="HTH cro/C1-type" evidence="1">
    <location>
        <begin position="15"/>
        <end position="68"/>
    </location>
</feature>
<sequence length="280" mass="31788">MSQPAQQAREALGQRLREIRQNAGHTGRRLASLAGWHYTKVSKLENAVTSPSEADIHAWCSHCSAEEQIPELIATIRNIDGMYVEWRRRLSDGLKQVQESSFSLYEQNLRFRIYEASIIPGLLQNANYIAATLQIADNFYNSSSDVDAAVATRVERQRFLYQGDRRFLFLVEESALRTVLGSREVLLGQLDRLLAVMNLPRVSLGVIPAQTPRELWPGESFLIFDEHTVRIETTSAHLTITQPREIALYVKAFSWLERSALYGDQARVLIREIMAEIAAT</sequence>
<dbReference type="Pfam" id="PF13560">
    <property type="entry name" value="HTH_31"/>
    <property type="match status" value="1"/>
</dbReference>
<evidence type="ECO:0000313" key="2">
    <source>
        <dbReference type="EMBL" id="GAA3746657.1"/>
    </source>
</evidence>
<dbReference type="InterPro" id="IPR010982">
    <property type="entry name" value="Lambda_DNA-bd_dom_sf"/>
</dbReference>
<dbReference type="Pfam" id="PF19054">
    <property type="entry name" value="DUF5753"/>
    <property type="match status" value="1"/>
</dbReference>
<dbReference type="SMART" id="SM00530">
    <property type="entry name" value="HTH_XRE"/>
    <property type="match status" value="1"/>
</dbReference>
<protein>
    <submittedName>
        <fullName evidence="2">Helix-turn-helix transcriptional regulator</fullName>
    </submittedName>
</protein>